<keyword evidence="2" id="KW-1185">Reference proteome</keyword>
<dbReference type="Proteomes" id="UP000221751">
    <property type="component" value="Segment"/>
</dbReference>
<protein>
    <submittedName>
        <fullName evidence="1">Major capsid protein</fullName>
    </submittedName>
</protein>
<dbReference type="GeneID" id="80018742"/>
<evidence type="ECO:0000313" key="2">
    <source>
        <dbReference type="Proteomes" id="UP000221751"/>
    </source>
</evidence>
<dbReference type="Gene3D" id="3.90.1690.10">
    <property type="entry name" value="phage-related protein like domain"/>
    <property type="match status" value="1"/>
</dbReference>
<sequence length="353" mass="38288">MATINRDYVDPATLTDQTRTALADLEINSPDSLAEYLPSETIDDIEYDADAGQGGLIEAAMYRAYDAGLAIGQDETLGRMRGRIAPLGQKIPLLEEARLRLRNDSAAALTADIERKANRIARAIANQVNYKRGQALADGKLVFEGNGQDFDVDFGRRPDFTNVATELWTDPTADPIEHLTTMADLFEAENGFRPTKFLTSQAVRTAFYRHPKITAMAISANGNPARIASPGEVDALLSLYNLPSFTVKAGRVKLRKNDGTSETKFLIPQDSIIMLGEPGSAEVAGSSELGSTYWGVTIEATRSNWGIEQSQWAGIVTAVFDNDTVPAVMSVEGSAIATPVLLNPNYSLRTKVL</sequence>
<accession>A0A1C9EI84</accession>
<proteinExistence type="predicted"/>
<gene>
    <name evidence="1" type="primary">43</name>
    <name evidence="1" type="ORF">SEA_CHEWYVIII_43</name>
</gene>
<evidence type="ECO:0000313" key="1">
    <source>
        <dbReference type="EMBL" id="AON97465.1"/>
    </source>
</evidence>
<organism evidence="1 2">
    <name type="scientific">Rhodococcus phage ChewyVIII</name>
    <dbReference type="NCBI Taxonomy" id="1887657"/>
    <lineage>
        <taxon>Viruses</taxon>
        <taxon>Duplodnaviria</taxon>
        <taxon>Heunggongvirae</taxon>
        <taxon>Uroviricota</taxon>
        <taxon>Caudoviricetes</taxon>
        <taxon>Chewyvirus</taxon>
        <taxon>Chewyvirus chewyVIII</taxon>
    </lineage>
</organism>
<dbReference type="EMBL" id="KX557288">
    <property type="protein sequence ID" value="AON97465.1"/>
    <property type="molecule type" value="Genomic_DNA"/>
</dbReference>
<dbReference type="InterPro" id="IPR053738">
    <property type="entry name" value="Lambda_capsid_assembly"/>
</dbReference>
<name>A0A1C9EI84_9CAUD</name>
<dbReference type="KEGG" id="vg:80018742"/>
<dbReference type="RefSeq" id="YP_010754160.1">
    <property type="nucleotide sequence ID" value="NC_073456.1"/>
</dbReference>
<reference evidence="2" key="1">
    <citation type="submission" date="2016-07" db="EMBL/GenBank/DDBJ databases">
        <authorList>
            <person name="Florea S."/>
            <person name="Webb J.S."/>
            <person name="Jaromczyk J."/>
            <person name="Schardl C.L."/>
        </authorList>
    </citation>
    <scope>NUCLEOTIDE SEQUENCE [LARGE SCALE GENOMIC DNA]</scope>
</reference>